<keyword evidence="5" id="KW-1185">Reference proteome</keyword>
<feature type="region of interest" description="Disordered" evidence="1">
    <location>
        <begin position="131"/>
        <end position="150"/>
    </location>
</feature>
<dbReference type="EMBL" id="MCBQ01002007">
    <property type="protein sequence ID" value="RKF82873.1"/>
    <property type="molecule type" value="Genomic_DNA"/>
</dbReference>
<feature type="domain" description="DUF7371" evidence="3">
    <location>
        <begin position="394"/>
        <end position="596"/>
    </location>
</feature>
<dbReference type="Proteomes" id="UP000283383">
    <property type="component" value="Unassembled WGS sequence"/>
</dbReference>
<evidence type="ECO:0000256" key="1">
    <source>
        <dbReference type="SAM" id="MobiDB-lite"/>
    </source>
</evidence>
<name>A0A420J7V6_9PEZI</name>
<dbReference type="InterPro" id="IPR055795">
    <property type="entry name" value="DUF7371"/>
</dbReference>
<gene>
    <name evidence="4" type="ORF">GcM3_020011</name>
</gene>
<dbReference type="STRING" id="62708.A0A420J7V6"/>
<evidence type="ECO:0000256" key="2">
    <source>
        <dbReference type="SAM" id="SignalP"/>
    </source>
</evidence>
<protein>
    <recommendedName>
        <fullName evidence="3">DUF7371 domain-containing protein</fullName>
    </recommendedName>
</protein>
<dbReference type="Pfam" id="PF24086">
    <property type="entry name" value="DUF7371"/>
    <property type="match status" value="1"/>
</dbReference>
<sequence length="602" mass="65247">MNYHLHSSFMNILNFAMLIIAAPPPLGEKVHPVSFTSELDMTPSSSHIESLNSNIATNTTSTITSPEITDISTIAKTPVKTKLSFHNTIETAPESFIYETIIQETILPTETYLDPNSAYAPISTPNDYLTYTMSDGPSYQSGDQSPDQSKSYDIETEILTILPVYSESTSQEDERATFTLEVPQQYGEPATSTESDATTTSSYSSSPSYGASSSSISVALPFGGIAPGGWNATSTFEVTNTLPRSSPGASASTYPTSMADSDGLINSPPTSSNATSYNYYHSSSLQPSRISVHSSFLPSTGFQTFFSTITDSIVPFPSPSPSSTGTGIILGYPYSNISSTLPPTGFSNSISSSIIPSQLSSSAYASSYILGSIYTTPPVPLPTESSPLSQCDETDSFVLRFDDIPPLAIGYQPYDSVQPMPLFNPYHHFDFSDGFTVVPPPTDPYLPSSKPLLLEYIPQLNSDEKNNDTTYKDLNQQTYASIGNSDHGLTGCFNFIALGASFGCDSTGPDCDFSFSGFRYNKNSRLASEVANQRQSIRSCPSLKECTLTSISFASTFENLDFLRINLTVAGEPKIWWMDDLSLAWSNKTCAACQCRLRTHIY</sequence>
<feature type="region of interest" description="Disordered" evidence="1">
    <location>
        <begin position="241"/>
        <end position="268"/>
    </location>
</feature>
<accession>A0A420J7V6</accession>
<dbReference type="AlphaFoldDB" id="A0A420J7V6"/>
<evidence type="ECO:0000313" key="4">
    <source>
        <dbReference type="EMBL" id="RKF82873.1"/>
    </source>
</evidence>
<feature type="compositionally biased region" description="Low complexity" evidence="1">
    <location>
        <begin position="190"/>
        <end position="206"/>
    </location>
</feature>
<comment type="caution">
    <text evidence="4">The sequence shown here is derived from an EMBL/GenBank/DDBJ whole genome shotgun (WGS) entry which is preliminary data.</text>
</comment>
<feature type="compositionally biased region" description="Polar residues" evidence="1">
    <location>
        <begin position="241"/>
        <end position="259"/>
    </location>
</feature>
<feature type="chain" id="PRO_5019172803" description="DUF7371 domain-containing protein" evidence="2">
    <location>
        <begin position="22"/>
        <end position="602"/>
    </location>
</feature>
<evidence type="ECO:0000259" key="3">
    <source>
        <dbReference type="Pfam" id="PF24086"/>
    </source>
</evidence>
<evidence type="ECO:0000313" key="5">
    <source>
        <dbReference type="Proteomes" id="UP000283383"/>
    </source>
</evidence>
<organism evidence="4 5">
    <name type="scientific">Golovinomyces cichoracearum</name>
    <dbReference type="NCBI Taxonomy" id="62708"/>
    <lineage>
        <taxon>Eukaryota</taxon>
        <taxon>Fungi</taxon>
        <taxon>Dikarya</taxon>
        <taxon>Ascomycota</taxon>
        <taxon>Pezizomycotina</taxon>
        <taxon>Leotiomycetes</taxon>
        <taxon>Erysiphales</taxon>
        <taxon>Erysiphaceae</taxon>
        <taxon>Golovinomyces</taxon>
    </lineage>
</organism>
<keyword evidence="2" id="KW-0732">Signal</keyword>
<reference evidence="4 5" key="1">
    <citation type="journal article" date="2018" name="BMC Genomics">
        <title>Comparative genome analyses reveal sequence features reflecting distinct modes of host-adaptation between dicot and monocot powdery mildew.</title>
        <authorList>
            <person name="Wu Y."/>
            <person name="Ma X."/>
            <person name="Pan Z."/>
            <person name="Kale S.D."/>
            <person name="Song Y."/>
            <person name="King H."/>
            <person name="Zhang Q."/>
            <person name="Presley C."/>
            <person name="Deng X."/>
            <person name="Wei C.I."/>
            <person name="Xiao S."/>
        </authorList>
    </citation>
    <scope>NUCLEOTIDE SEQUENCE [LARGE SCALE GENOMIC DNA]</scope>
    <source>
        <strain evidence="4">UMSG3</strain>
    </source>
</reference>
<proteinExistence type="predicted"/>
<feature type="signal peptide" evidence="2">
    <location>
        <begin position="1"/>
        <end position="21"/>
    </location>
</feature>
<feature type="region of interest" description="Disordered" evidence="1">
    <location>
        <begin position="179"/>
        <end position="206"/>
    </location>
</feature>